<protein>
    <submittedName>
        <fullName evidence="1">Uncharacterized protein</fullName>
    </submittedName>
</protein>
<gene>
    <name evidence="1" type="primary">7</name>
    <name evidence="1" type="ORF">PBI_BRIDGETTE_7</name>
</gene>
<organism evidence="1 2">
    <name type="scientific">Arthrobacter phage Bridgette</name>
    <dbReference type="NCBI Taxonomy" id="2419949"/>
    <lineage>
        <taxon>Viruses</taxon>
        <taxon>Duplodnaviria</taxon>
        <taxon>Heunggongvirae</taxon>
        <taxon>Uroviricota</taxon>
        <taxon>Caudoviricetes</taxon>
        <taxon>Bridgettevirus</taxon>
        <taxon>Bridgettevirus bridgette</taxon>
    </lineage>
</organism>
<name>A0A3G2KE53_9CAUD</name>
<proteinExistence type="evidence at protein level"/>
<reference evidence="3" key="2">
    <citation type="journal article" date="2023" name="Structure">
        <title>A structural dendrogram of the actinobacteriophage major capsid proteins provides important structural insights into the evolution of capsid stability.</title>
        <authorList>
            <person name="Podgorski J.M."/>
            <person name="Freeman K."/>
            <person name="Gosselin S."/>
            <person name="Huet A."/>
            <person name="Conway J.F."/>
            <person name="Bird M."/>
            <person name="Grecco J."/>
            <person name="Patel S."/>
            <person name="Jacobs-Sera D."/>
            <person name="Hatfull G."/>
            <person name="Gogarten J.P."/>
            <person name="Ravantti J."/>
            <person name="White S.J."/>
        </authorList>
    </citation>
    <scope>STRUCTURE BY ELECTRON MICROSCOPY (4.00 ANGSTROMS)</scope>
</reference>
<dbReference type="PDB" id="8ECI">
    <property type="method" value="EM"/>
    <property type="resolution" value="4.00 A"/>
    <property type="chains" value="1/2=1-126"/>
</dbReference>
<evidence type="ECO:0000313" key="2">
    <source>
        <dbReference type="Proteomes" id="UP000277028"/>
    </source>
</evidence>
<dbReference type="EMBL" id="MH834603">
    <property type="protein sequence ID" value="AYN57274.1"/>
    <property type="molecule type" value="Genomic_DNA"/>
</dbReference>
<evidence type="ECO:0007829" key="3">
    <source>
        <dbReference type="PDB" id="8ECI"/>
    </source>
</evidence>
<dbReference type="Proteomes" id="UP000277028">
    <property type="component" value="Segment"/>
</dbReference>
<dbReference type="SMR" id="A0A3G2KE53"/>
<dbReference type="EMDB" id="EMD-28016"/>
<evidence type="ECO:0000313" key="1">
    <source>
        <dbReference type="EMBL" id="AYN57274.1"/>
    </source>
</evidence>
<accession>A0A3G2KE53</accession>
<keyword evidence="3" id="KW-0002">3D-structure</keyword>
<dbReference type="GeneID" id="55006431"/>
<reference evidence="1 2" key="1">
    <citation type="submission" date="2018-09" db="EMBL/GenBank/DDBJ databases">
        <authorList>
            <person name="Rimple P.A."/>
            <person name="Stoner T.H."/>
            <person name="Garlena R.A."/>
            <person name="Russell D.A."/>
            <person name="Pope W.H."/>
            <person name="Jacobs-Sera D."/>
            <person name="Hatfull G.F."/>
        </authorList>
    </citation>
    <scope>NUCLEOTIDE SEQUENCE [LARGE SCALE GENOMIC DNA]</scope>
</reference>
<sequence length="126" mass="12212">MATGRTTEGRTVTVTTASNTTITGAAGTFVASDVGRTITRAGIPAGTTITAVASGTSATISAAATTSATSAATLGSLNGQSQGLVGWSPETDTEAGAYSVAATNAGTVTPDRLTNAFTPVSQRGRG</sequence>
<dbReference type="KEGG" id="vg:55006431"/>
<keyword evidence="2" id="KW-1185">Reference proteome</keyword>
<dbReference type="RefSeq" id="YP_009815209.1">
    <property type="nucleotide sequence ID" value="NC_048091.1"/>
</dbReference>